<sequence length="486" mass="55436">MTKLENYIRKKGGVLSGDLARYIEKNQGISNDAARKRIQRLGSPIHKITGLFSDKKSFIYHADNYQNSEYFDDLVNAFKSDGKRCYAIINAIKYHHGLISVEELPNYSISPVRLLSGHMKFSSLIEKLKKHNLIRETTEGEYGLNIFIAEQAAPNFRHIKGIEISKKIILQHFETWSKNIGLVSFKKGKNNNVVGGFQFAFTAPTYIDGLIEYNGKQKKPGFLVADILIGNKTNEDAISFFIKKLAAIKASNKTIKLLPVLIVDGIGVKALNQLKSNGVLVASIKELYGNDYSELIKNLINTVTNAGAILKTEPEKYLSLMSKLTKLIDGKTNNLRGDLFELAVGFYYSKYSQSINIGKRVPVLHTIRTREIDVLVINENEVCVVECKGYNYPVDVDYIEVYLSEKVREIRGWLSSSYPEKRQRFEIWSTGGFTEDSIKLLKETKSKVRKFDFDYLNQKDIKERANQLNSDKFKEILRDYYLKEIV</sequence>
<dbReference type="EMBL" id="AP027268">
    <property type="protein sequence ID" value="BDW93433.1"/>
    <property type="molecule type" value="Genomic_DNA"/>
</dbReference>
<dbReference type="InterPro" id="IPR011335">
    <property type="entry name" value="Restrct_endonuc-II-like"/>
</dbReference>
<accession>A0AA48HJJ5</accession>
<organism evidence="1 2">
    <name type="scientific">Flagellimonas marinaquae</name>
    <dbReference type="NCBI Taxonomy" id="254955"/>
    <lineage>
        <taxon>Bacteria</taxon>
        <taxon>Pseudomonadati</taxon>
        <taxon>Bacteroidota</taxon>
        <taxon>Flavobacteriia</taxon>
        <taxon>Flavobacteriales</taxon>
        <taxon>Flavobacteriaceae</taxon>
        <taxon>Flagellimonas</taxon>
    </lineage>
</organism>
<evidence type="ECO:0000313" key="2">
    <source>
        <dbReference type="Proteomes" id="UP001330184"/>
    </source>
</evidence>
<proteinExistence type="predicted"/>
<gene>
    <name evidence="1" type="ORF">MACH07_22650</name>
</gene>
<dbReference type="RefSeq" id="WP_338193926.1">
    <property type="nucleotide sequence ID" value="NZ_AP027268.1"/>
</dbReference>
<dbReference type="Proteomes" id="UP001330184">
    <property type="component" value="Chromosome"/>
</dbReference>
<name>A0AA48HJJ5_9FLAO</name>
<reference evidence="1 2" key="1">
    <citation type="submission" date="2023-01" db="EMBL/GenBank/DDBJ databases">
        <title>Complete genome sequence of Muricauda aquimarina strain IFOP_LL357.</title>
        <authorList>
            <person name="Gajardo G."/>
            <person name="Ueki S."/>
            <person name="Maruyama F."/>
        </authorList>
    </citation>
    <scope>NUCLEOTIDE SEQUENCE [LARGE SCALE GENOMIC DNA]</scope>
    <source>
        <strain evidence="1 2">IFOP_LL357</strain>
    </source>
</reference>
<evidence type="ECO:0008006" key="3">
    <source>
        <dbReference type="Google" id="ProtNLM"/>
    </source>
</evidence>
<keyword evidence="2" id="KW-1185">Reference proteome</keyword>
<evidence type="ECO:0000313" key="1">
    <source>
        <dbReference type="EMBL" id="BDW93433.1"/>
    </source>
</evidence>
<protein>
    <recommendedName>
        <fullName evidence="3">NERD domain-containing protein</fullName>
    </recommendedName>
</protein>
<dbReference type="AlphaFoldDB" id="A0AA48HJJ5"/>
<dbReference type="SUPFAM" id="SSF52980">
    <property type="entry name" value="Restriction endonuclease-like"/>
    <property type="match status" value="1"/>
</dbReference>